<accession>A0A856MB14</accession>
<feature type="transmembrane region" description="Helical" evidence="4">
    <location>
        <begin position="6"/>
        <end position="28"/>
    </location>
</feature>
<keyword evidence="6" id="KW-1185">Reference proteome</keyword>
<keyword evidence="4" id="KW-0812">Transmembrane</keyword>
<name>A0A856MB14_9CYAN</name>
<dbReference type="InterPro" id="IPR019734">
    <property type="entry name" value="TPR_rpt"/>
</dbReference>
<evidence type="ECO:0000256" key="1">
    <source>
        <dbReference type="ARBA" id="ARBA00022737"/>
    </source>
</evidence>
<keyword evidence="2 3" id="KW-0802">TPR repeat</keyword>
<proteinExistence type="predicted"/>
<evidence type="ECO:0000313" key="5">
    <source>
        <dbReference type="EMBL" id="QDL07554.1"/>
    </source>
</evidence>
<dbReference type="AlphaFoldDB" id="A0A856MB14"/>
<dbReference type="PANTHER" id="PTHR44943">
    <property type="entry name" value="CELLULOSE SYNTHASE OPERON PROTEIN C"/>
    <property type="match status" value="1"/>
</dbReference>
<dbReference type="SMART" id="SM00028">
    <property type="entry name" value="TPR"/>
    <property type="match status" value="3"/>
</dbReference>
<gene>
    <name evidence="5" type="ORF">DP114_06255</name>
</gene>
<dbReference type="SUPFAM" id="SSF48452">
    <property type="entry name" value="TPR-like"/>
    <property type="match status" value="1"/>
</dbReference>
<evidence type="ECO:0000313" key="6">
    <source>
        <dbReference type="Proteomes" id="UP000503129"/>
    </source>
</evidence>
<evidence type="ECO:0000256" key="3">
    <source>
        <dbReference type="PROSITE-ProRule" id="PRU00339"/>
    </source>
</evidence>
<sequence>MFDNFQPISIIAITAVISSIALLGYFSWKTLITSNLFQKAINLYQQEDYKSAEAAFRQVIALNSTNDVVHLLLGDTLIQQGKIEEARQQFQEVIDRAPKKIDAYLRLSNVLMQQEKKGEAIVTLQKAKDLCQAQRQPEKAEQINRILQKMTKNNS</sequence>
<evidence type="ECO:0008006" key="7">
    <source>
        <dbReference type="Google" id="ProtNLM"/>
    </source>
</evidence>
<dbReference type="InterPro" id="IPR051685">
    <property type="entry name" value="Ycf3/AcsC/BcsC/TPR_MFPF"/>
</dbReference>
<keyword evidence="4" id="KW-0472">Membrane</keyword>
<dbReference type="Pfam" id="PF13181">
    <property type="entry name" value="TPR_8"/>
    <property type="match status" value="1"/>
</dbReference>
<dbReference type="Pfam" id="PF14559">
    <property type="entry name" value="TPR_19"/>
    <property type="match status" value="1"/>
</dbReference>
<dbReference type="Proteomes" id="UP000503129">
    <property type="component" value="Chromosome"/>
</dbReference>
<dbReference type="InterPro" id="IPR011990">
    <property type="entry name" value="TPR-like_helical_dom_sf"/>
</dbReference>
<evidence type="ECO:0000256" key="2">
    <source>
        <dbReference type="ARBA" id="ARBA00022803"/>
    </source>
</evidence>
<evidence type="ECO:0000256" key="4">
    <source>
        <dbReference type="SAM" id="Phobius"/>
    </source>
</evidence>
<dbReference type="Gene3D" id="1.25.40.10">
    <property type="entry name" value="Tetratricopeptide repeat domain"/>
    <property type="match status" value="1"/>
</dbReference>
<organism evidence="5 6">
    <name type="scientific">Brasilonema sennae CENA114</name>
    <dbReference type="NCBI Taxonomy" id="415709"/>
    <lineage>
        <taxon>Bacteria</taxon>
        <taxon>Bacillati</taxon>
        <taxon>Cyanobacteriota</taxon>
        <taxon>Cyanophyceae</taxon>
        <taxon>Nostocales</taxon>
        <taxon>Scytonemataceae</taxon>
        <taxon>Brasilonema</taxon>
        <taxon>Bromeliae group (in: Brasilonema)</taxon>
    </lineage>
</organism>
<keyword evidence="4" id="KW-1133">Transmembrane helix</keyword>
<dbReference type="RefSeq" id="WP_169266152.1">
    <property type="nucleotide sequence ID" value="NZ_CAWOXK010000001.1"/>
</dbReference>
<dbReference type="EMBL" id="CP030118">
    <property type="protein sequence ID" value="QDL07554.1"/>
    <property type="molecule type" value="Genomic_DNA"/>
</dbReference>
<feature type="repeat" description="TPR" evidence="3">
    <location>
        <begin position="67"/>
        <end position="100"/>
    </location>
</feature>
<keyword evidence="1" id="KW-0677">Repeat</keyword>
<dbReference type="KEGG" id="bsen:DP114_06255"/>
<reference evidence="5 6" key="1">
    <citation type="submission" date="2018-06" db="EMBL/GenBank/DDBJ databases">
        <title>Comparative genomics of Brasilonema spp. strains.</title>
        <authorList>
            <person name="Alvarenga D.O."/>
            <person name="Fiore M.F."/>
            <person name="Varani A.M."/>
        </authorList>
    </citation>
    <scope>NUCLEOTIDE SEQUENCE [LARGE SCALE GENOMIC DNA]</scope>
    <source>
        <strain evidence="5 6">CENA114</strain>
    </source>
</reference>
<dbReference type="PROSITE" id="PS50005">
    <property type="entry name" value="TPR"/>
    <property type="match status" value="1"/>
</dbReference>
<dbReference type="PANTHER" id="PTHR44943:SF8">
    <property type="entry name" value="TPR REPEAT-CONTAINING PROTEIN MJ0263"/>
    <property type="match status" value="1"/>
</dbReference>
<protein>
    <recommendedName>
        <fullName evidence="7">Tetratricopeptide repeat protein</fullName>
    </recommendedName>
</protein>